<proteinExistence type="predicted"/>
<feature type="compositionally biased region" description="Low complexity" evidence="1">
    <location>
        <begin position="102"/>
        <end position="114"/>
    </location>
</feature>
<reference evidence="4" key="1">
    <citation type="submission" date="2015-11" db="EMBL/GenBank/DDBJ databases">
        <authorList>
            <person name="Varghese N."/>
        </authorList>
    </citation>
    <scope>NUCLEOTIDE SEQUENCE [LARGE SCALE GENOMIC DNA]</scope>
    <source>
        <strain evidence="4">DSM 45899</strain>
    </source>
</reference>
<accession>A0A0S4QXF3</accession>
<dbReference type="EMBL" id="FAOZ01000038">
    <property type="protein sequence ID" value="CUU60293.1"/>
    <property type="molecule type" value="Genomic_DNA"/>
</dbReference>
<gene>
    <name evidence="3" type="ORF">Ga0074812_1388</name>
</gene>
<dbReference type="InterPro" id="IPR051783">
    <property type="entry name" value="NAD(P)-dependent_oxidoreduct"/>
</dbReference>
<organism evidence="3 4">
    <name type="scientific">Parafrankia irregularis</name>
    <dbReference type="NCBI Taxonomy" id="795642"/>
    <lineage>
        <taxon>Bacteria</taxon>
        <taxon>Bacillati</taxon>
        <taxon>Actinomycetota</taxon>
        <taxon>Actinomycetes</taxon>
        <taxon>Frankiales</taxon>
        <taxon>Frankiaceae</taxon>
        <taxon>Parafrankia</taxon>
    </lineage>
</organism>
<dbReference type="PANTHER" id="PTHR48079">
    <property type="entry name" value="PROTEIN YEEZ"/>
    <property type="match status" value="1"/>
</dbReference>
<dbReference type="SUPFAM" id="SSF51735">
    <property type="entry name" value="NAD(P)-binding Rossmann-fold domains"/>
    <property type="match status" value="1"/>
</dbReference>
<dbReference type="InterPro" id="IPR001509">
    <property type="entry name" value="Epimerase_deHydtase"/>
</dbReference>
<dbReference type="Pfam" id="PF01370">
    <property type="entry name" value="Epimerase"/>
    <property type="match status" value="1"/>
</dbReference>
<feature type="compositionally biased region" description="Low complexity" evidence="1">
    <location>
        <begin position="124"/>
        <end position="133"/>
    </location>
</feature>
<protein>
    <submittedName>
        <fullName evidence="3">NAD dependent epimerase/dehydratase family protein</fullName>
    </submittedName>
</protein>
<evidence type="ECO:0000256" key="1">
    <source>
        <dbReference type="SAM" id="MobiDB-lite"/>
    </source>
</evidence>
<feature type="compositionally biased region" description="Basic residues" evidence="1">
    <location>
        <begin position="134"/>
        <end position="147"/>
    </location>
</feature>
<keyword evidence="4" id="KW-1185">Reference proteome</keyword>
<dbReference type="Gene3D" id="3.40.50.720">
    <property type="entry name" value="NAD(P)-binding Rossmann-like Domain"/>
    <property type="match status" value="1"/>
</dbReference>
<dbReference type="PANTHER" id="PTHR48079:SF6">
    <property type="entry name" value="NAD(P)-BINDING DOMAIN-CONTAINING PROTEIN-RELATED"/>
    <property type="match status" value="1"/>
</dbReference>
<dbReference type="GO" id="GO:0005737">
    <property type="term" value="C:cytoplasm"/>
    <property type="evidence" value="ECO:0007669"/>
    <property type="project" value="TreeGrafter"/>
</dbReference>
<dbReference type="Proteomes" id="UP000198802">
    <property type="component" value="Unassembled WGS sequence"/>
</dbReference>
<evidence type="ECO:0000259" key="2">
    <source>
        <dbReference type="Pfam" id="PF01370"/>
    </source>
</evidence>
<dbReference type="InterPro" id="IPR036291">
    <property type="entry name" value="NAD(P)-bd_dom_sf"/>
</dbReference>
<dbReference type="GO" id="GO:0004029">
    <property type="term" value="F:aldehyde dehydrogenase (NAD+) activity"/>
    <property type="evidence" value="ECO:0007669"/>
    <property type="project" value="TreeGrafter"/>
</dbReference>
<name>A0A0S4QXF3_9ACTN</name>
<dbReference type="AlphaFoldDB" id="A0A0S4QXF3"/>
<evidence type="ECO:0000313" key="4">
    <source>
        <dbReference type="Proteomes" id="UP000198802"/>
    </source>
</evidence>
<sequence>MDEIVINGSAGVIGRRLVRELLTAGYQVRGLTRSARGREQLERIGARAVEADVFDEASLRRAFDRSDVVVNLLTHIPGVERMADPTAWEENDRLRVVASEATARAAQGAPGRAGWCRSRSRSCTPTAATGGSTRTRRSPVVARRHPR</sequence>
<dbReference type="RefSeq" id="WP_207550477.1">
    <property type="nucleotide sequence ID" value="NZ_FAOZ01000038.1"/>
</dbReference>
<evidence type="ECO:0000313" key="3">
    <source>
        <dbReference type="EMBL" id="CUU60293.1"/>
    </source>
</evidence>
<feature type="domain" description="NAD-dependent epimerase/dehydratase" evidence="2">
    <location>
        <begin position="4"/>
        <end position="91"/>
    </location>
</feature>
<feature type="region of interest" description="Disordered" evidence="1">
    <location>
        <begin position="102"/>
        <end position="147"/>
    </location>
</feature>